<dbReference type="RefSeq" id="XP_068365683.1">
    <property type="nucleotide sequence ID" value="XM_068491362.1"/>
</dbReference>
<evidence type="ECO:0000313" key="3">
    <source>
        <dbReference type="Proteomes" id="UP000179807"/>
    </source>
</evidence>
<organism evidence="2 3">
    <name type="scientific">Tritrichomonas foetus</name>
    <dbReference type="NCBI Taxonomy" id="1144522"/>
    <lineage>
        <taxon>Eukaryota</taxon>
        <taxon>Metamonada</taxon>
        <taxon>Parabasalia</taxon>
        <taxon>Tritrichomonadida</taxon>
        <taxon>Tritrichomonadidae</taxon>
        <taxon>Tritrichomonas</taxon>
    </lineage>
</organism>
<accession>A0A1J4KMT2</accession>
<sequence>MLNGVIGDFINAAVSSHISGINKSTVASKLLQSRLTINELELYKYAILQYSAPLIIKNGLIRNIEIRLPFTGIKKEPSKISIDYVAILSTLCLGDPENFISLDDLYKLREHQLEAHELFKKKYKSILKILPFEKLKKLSQKTMTNFTVEIINFHFRIELPNNNALGFYAEKIEFRASVDQKTGKPIQSINIPGIAVYFDFNSKPVSTQSKDVFLSEMRKLNKERHNFIVPPFDFTASIDSDEKMTHLDSFLEMIKINLTHELLPEFMKISAGVSKFMKKFEFYDIPKNKDNPYNMWKFAHEAAKRKLKSPYQKFINAMHKIIDRKRYVRNWSKNQARSKQIIELDHKLDYRTIITFRSISESINKKKMDSIINWVEMDPLLLVTGKINAFDLHIFIENIIISLIEKDFGAKMIFCNPEVKLTIEEEKTNVSVILTSFNIYYVREKTEFSLLKSIYNESKTFTANICLNTKKGRVISSDVNVTTEPVDFCVDIPHALEFVSKLDLASITAWNLNTQPNDVNVQMTMDKTTFLWVFGANKMINFGFDSFKIVSTGGNSAKFSIIHALVSSNHEIIRDLTISASFSDKTCEISIMKLVFDFGIEEVELLKPLIEYSKKLDNSMPTKIPQTKVQIISIEGKSNFIPDQKILLQKLMINAMNTESFTITLQSTSIENFIRLNNFKLVVKNLNDISLYLKSFSLSIRDLPEITLPEINPSVTSNFNDFKVNLLIKELKLNLFEIDVKLTDLLVNNSDKYVFKFNSISSSFIDFSKNSSITGTFSPEDNYFELLVNFDSIFIDLDPLLEALTIPKKAELNSVPTIIPIKVKIKAPMFPLTIKQNKTIISCGTDISASLSTNSLNIKLRRCFFKFNESMIFENLAVALYRAPTSKLTIAMNENNVHLSLRILTQLIELFSGPNVTKFNPTEVICDFDIVIPKIEVDIHAQRSDKLGPKLFVIPITETRIHSYKLKLKYSTTFSVECILSPLQSEQIISQMIFTGKSKITEKMIYSKMFITDPIDIFVSPNSINSILNFRKDSEMSADFLFVNQTGMFITFVVDGENFSVAHNSSKLNQHFPINPLIEIDLSHVNESNKFDISVLRRETAYPLLIDGGYIMIQLTARSLILSSILSFKNSTSVNLMLDIPEMGVIEIEKGDTCFLPPRFCQIRFITLMLDGFSKTIKVLDKNQDVNISNRYFIVSFDRDPITLVSCVSFNAPFYLQSYYPHKILVKLSNKIYFNAYTSEQCPIDIYPSTVYSFDLEINSEDIIHTSKIKIKPNDDFSILKTESENELPIYLGCQVVKNKSSKIFRLSAELFVFNQTGSQIGILQDGMSIYNSNKKLFQPTLFSSLPSTTRKIEDVKPFVYTSSPSESFSLRLMLSHSGKASEDKITINRVDTSTFITMPSNQKTDDVMPVSVIIKHPNNYPNTTFMYVRPAFFIENKSTLPLFVKLSEELCGVIDVNNFIPICSIDPTFNIEIIMLNTLVEINLLELTQFSKLLSNDLTMIVETNVKDTIKYITFHTEKYRRTHAFINNTNNTFTFYQQNYENEYSFRVNPNSSTLFDFPDSRSPLILTIKELELDIDMEAPSKTMINDDGLYYRVEMGKYGRYILHVSDTIPTSPENDYRQSIQMKLDVLYCHLVSHSSREICQLTICNSNMLMEQQKEEIKVDFSIEGIQLDDMNNDAVFPVVLAGYSMKNYYNSENSDNSNNMIDSYSTGNKNKPFLSISFNQFSNEIISYVTVDVQPIILKVDLSFVGDLIALFTKLNIKSQELDSHNSSLNNLNDGMTYSSSPNLKFMLQYLRIMPITAEVDFCSRTSRKQSRFYLDFDFPHFVDFIPTIDSLRIGVNVLEATFLSLNSNELMSFIGEHCLYSIKSQWLTIIGSAAAIGSPQKLLRNFSRSFGTIFSRNERFHGNEFLKGTVGSILVTPETCLKAVSGGVRAISDDYMLLNNDHTASGSLKWGVKSLAVGLTRAATGVFTRPIEKHKEGVTGIIKGVGEGIVGVVTNSVGGVLDFGSGVLGGVRMGLFGEKVITRITQPITTVNIVDANTSNENPSNANTSRSNYELNSNEIQNILYWDRNVQIYSTIVHTNDKTTLIKNIKKVKRKNNNVKLIEVNDEICLDLNFKNENMANEFCDLIETQKERNNLLHFMEFLHPVK</sequence>
<dbReference type="OrthoDB" id="428159at2759"/>
<evidence type="ECO:0000256" key="1">
    <source>
        <dbReference type="ARBA" id="ARBA00006545"/>
    </source>
</evidence>
<evidence type="ECO:0000313" key="2">
    <source>
        <dbReference type="EMBL" id="OHT12547.1"/>
    </source>
</evidence>
<dbReference type="GO" id="GO:0045053">
    <property type="term" value="P:protein retention in Golgi apparatus"/>
    <property type="evidence" value="ECO:0007669"/>
    <property type="project" value="TreeGrafter"/>
</dbReference>
<dbReference type="VEuPathDB" id="TrichDB:TRFO_03541"/>
<dbReference type="EMBL" id="MLAK01000560">
    <property type="protein sequence ID" value="OHT12547.1"/>
    <property type="molecule type" value="Genomic_DNA"/>
</dbReference>
<keyword evidence="3" id="KW-1185">Reference proteome</keyword>
<reference evidence="2" key="1">
    <citation type="submission" date="2016-10" db="EMBL/GenBank/DDBJ databases">
        <authorList>
            <person name="Benchimol M."/>
            <person name="Almeida L.G."/>
            <person name="Vasconcelos A.T."/>
            <person name="Perreira-Neves A."/>
            <person name="Rosa I.A."/>
            <person name="Tasca T."/>
            <person name="Bogo M.R."/>
            <person name="de Souza W."/>
        </authorList>
    </citation>
    <scope>NUCLEOTIDE SEQUENCE [LARGE SCALE GENOMIC DNA]</scope>
    <source>
        <strain evidence="2">K</strain>
    </source>
</reference>
<dbReference type="PANTHER" id="PTHR16166">
    <property type="entry name" value="VACUOLAR PROTEIN SORTING-ASSOCIATED PROTEIN VPS13"/>
    <property type="match status" value="1"/>
</dbReference>
<dbReference type="InterPro" id="IPR026847">
    <property type="entry name" value="VPS13"/>
</dbReference>
<dbReference type="GO" id="GO:0006623">
    <property type="term" value="P:protein targeting to vacuole"/>
    <property type="evidence" value="ECO:0007669"/>
    <property type="project" value="TreeGrafter"/>
</dbReference>
<name>A0A1J4KMT2_9EUKA</name>
<dbReference type="GeneID" id="94826066"/>
<gene>
    <name evidence="2" type="ORF">TRFO_03541</name>
</gene>
<proteinExistence type="inferred from homology"/>
<comment type="caution">
    <text evidence="2">The sequence shown here is derived from an EMBL/GenBank/DDBJ whole genome shotgun (WGS) entry which is preliminary data.</text>
</comment>
<protein>
    <recommendedName>
        <fullName evidence="4">Chorein N-terminal domain-containing protein</fullName>
    </recommendedName>
</protein>
<comment type="similarity">
    <text evidence="1">Belongs to the VPS13 family.</text>
</comment>
<dbReference type="PANTHER" id="PTHR16166:SF93">
    <property type="entry name" value="INTERMEMBRANE LIPID TRANSFER PROTEIN VPS13"/>
    <property type="match status" value="1"/>
</dbReference>
<dbReference type="Proteomes" id="UP000179807">
    <property type="component" value="Unassembled WGS sequence"/>
</dbReference>
<evidence type="ECO:0008006" key="4">
    <source>
        <dbReference type="Google" id="ProtNLM"/>
    </source>
</evidence>